<feature type="domain" description="VWFD" evidence="9">
    <location>
        <begin position="584"/>
        <end position="765"/>
    </location>
</feature>
<dbReference type="Pfam" id="PF01826">
    <property type="entry name" value="TIL"/>
    <property type="match status" value="2"/>
</dbReference>
<dbReference type="CDD" id="cd19941">
    <property type="entry name" value="TIL"/>
    <property type="match status" value="2"/>
</dbReference>
<dbReference type="InterPro" id="IPR014853">
    <property type="entry name" value="VWF/SSPO/ZAN-like_Cys-rich_dom"/>
</dbReference>
<dbReference type="OrthoDB" id="160294at2759"/>
<dbReference type="SUPFAM" id="SSF57567">
    <property type="entry name" value="Serine protease inhibitors"/>
    <property type="match status" value="2"/>
</dbReference>
<evidence type="ECO:0000256" key="3">
    <source>
        <dbReference type="ARBA" id="ARBA00022690"/>
    </source>
</evidence>
<reference evidence="10" key="1">
    <citation type="submission" date="2023-01" db="EMBL/GenBank/DDBJ databases">
        <title>Genome assembly of the deep-sea coral Lophelia pertusa.</title>
        <authorList>
            <person name="Herrera S."/>
            <person name="Cordes E."/>
        </authorList>
    </citation>
    <scope>NUCLEOTIDE SEQUENCE</scope>
    <source>
        <strain evidence="10">USNM1676648</strain>
        <tissue evidence="10">Polyp</tissue>
    </source>
</reference>
<dbReference type="InterPro" id="IPR050780">
    <property type="entry name" value="Mucin_vWF_Thrombospondin_sf"/>
</dbReference>
<comment type="subcellular location">
    <subcellularLocation>
        <location evidence="1">Nematocyst</location>
    </subcellularLocation>
</comment>
<comment type="similarity">
    <text evidence="2">Belongs to the venom Kunitz-type family. Sea anemone type 2 potassium channel toxin subfamily.</text>
</comment>
<dbReference type="PROSITE" id="PS00280">
    <property type="entry name" value="BPTI_KUNITZ_1"/>
    <property type="match status" value="1"/>
</dbReference>
<dbReference type="InterPro" id="IPR036880">
    <property type="entry name" value="Kunitz_BPTI_sf"/>
</dbReference>
<comment type="caution">
    <text evidence="10">The sequence shown here is derived from an EMBL/GenBank/DDBJ whole genome shotgun (WGS) entry which is preliminary data.</text>
</comment>
<dbReference type="SMART" id="SM00216">
    <property type="entry name" value="VWD"/>
    <property type="match status" value="3"/>
</dbReference>
<dbReference type="Proteomes" id="UP001163046">
    <property type="component" value="Unassembled WGS sequence"/>
</dbReference>
<dbReference type="SUPFAM" id="SSF57362">
    <property type="entry name" value="BPTI-like"/>
    <property type="match status" value="1"/>
</dbReference>
<evidence type="ECO:0000256" key="1">
    <source>
        <dbReference type="ARBA" id="ARBA00004532"/>
    </source>
</evidence>
<dbReference type="Gene3D" id="2.10.25.10">
    <property type="entry name" value="Laminin"/>
    <property type="match status" value="2"/>
</dbReference>
<dbReference type="PROSITE" id="PS51233">
    <property type="entry name" value="VWFD"/>
    <property type="match status" value="3"/>
</dbReference>
<dbReference type="InterPro" id="IPR002919">
    <property type="entry name" value="TIL_dom"/>
</dbReference>
<evidence type="ECO:0000256" key="4">
    <source>
        <dbReference type="ARBA" id="ARBA00022900"/>
    </source>
</evidence>
<keyword evidence="11" id="KW-1185">Reference proteome</keyword>
<organism evidence="10 11">
    <name type="scientific">Desmophyllum pertusum</name>
    <dbReference type="NCBI Taxonomy" id="174260"/>
    <lineage>
        <taxon>Eukaryota</taxon>
        <taxon>Metazoa</taxon>
        <taxon>Cnidaria</taxon>
        <taxon>Anthozoa</taxon>
        <taxon>Hexacorallia</taxon>
        <taxon>Scleractinia</taxon>
        <taxon>Caryophylliina</taxon>
        <taxon>Caryophylliidae</taxon>
        <taxon>Desmophyllum</taxon>
    </lineage>
</organism>
<dbReference type="GO" id="GO:0031012">
    <property type="term" value="C:extracellular matrix"/>
    <property type="evidence" value="ECO:0007669"/>
    <property type="project" value="TreeGrafter"/>
</dbReference>
<dbReference type="SMART" id="SM00832">
    <property type="entry name" value="C8"/>
    <property type="match status" value="3"/>
</dbReference>
<feature type="domain" description="VWFD" evidence="9">
    <location>
        <begin position="216"/>
        <end position="408"/>
    </location>
</feature>
<evidence type="ECO:0000256" key="7">
    <source>
        <dbReference type="ARBA" id="ARBA00023331"/>
    </source>
</evidence>
<accession>A0A9W9YIN6</accession>
<dbReference type="InterPro" id="IPR020901">
    <property type="entry name" value="Prtase_inh_Kunz-CS"/>
</dbReference>
<evidence type="ECO:0000313" key="10">
    <source>
        <dbReference type="EMBL" id="KAJ7351931.1"/>
    </source>
</evidence>
<keyword evidence="7" id="KW-0166">Nematocyst</keyword>
<evidence type="ECO:0000313" key="11">
    <source>
        <dbReference type="Proteomes" id="UP001163046"/>
    </source>
</evidence>
<sequence length="1308" mass="146036">MCKRVKLKCSSAFAQVLLGAALLQGILMTNAFGYDLENTFETEVDSLMQLENQRSLRSLEERTPLTITAPAADAGVNKVFLQQAIGSIVRKRSYAASADPCFRYLDQVQKRCADTNSTMTKRDCFLNCVPKSTDGVCYRLWEPEEYGETNIHTEKRWYYHSDTQSCLQFDYGGCLGNQNNYVNLEDCQTRNNVLVKRVYFASDAAGNQSEHINSYGTCSAFGISHINTFDNKTFTFHGTCNYVLVRLTSEGLISSDKLKVVLNNDANCDPLVPCQKSITIYAYGVHVDLGKRDSNGNFMVKVGGQDVNKFPYQHQSNRAVYIKVMFPAAGARQYIVVTTKDKVDIIWDGERMVDIQLPDEFKSNYKTSGLCGTFNDDGSDDFMDIDGKVTSTAYEFANTYKDNSCNSPPVVPKSCPNNVQAEQLCSKLELGEFAACGSVVDRTSFKNLCMNDVCASPTAKHEDVMCDMLSRYSRQCALNAVVLKWRKPNLCPKQCPANMVYDECAPGCPSTCQNLGMKCSTKCMPGCTCPTGMWYDGHKCVERAKCSCYHREKVYDHDEVRYEPCQVCECDGGTWNCTNIPCKGTCSVLGYTNVQTFDGKQYELYPKACGYSLLRHCHHNGSTPEFDVRIQNNNCFKSENSRYCQGQDIYITLKGKVIEIKRSSLNGKPELLVDGGVLDDHTLVEYVGGTSVVVSTDELQIVISGRNIYLTVGPDLKDQTCGLCGMFNMNSQDDFHTYNGGVAATANSFLKSWLNPELERQPDCDVGDVGSIGLGETEPTHSIDYCGMNLQAEVSVEERAIVLKDPVGPFKDCLEEVSSSSFYDRAKKTGCRDSFSLCDVVAGYAKACADKGIVVKDWRERITDCAEPQCPSDQEFRYCELNCPQTCGDVKNPHACLNRGCIEGCFCKGSDKVLIGNQCVSRAVCEAEIRKCDKDNQEYRQSGKTCARLDVSEDSNEAGCHCVDGYYWNEFTKECVAKDECGCTHEDKYFEKGDTNPIDCSFKCNGAREWEQDSKIEPLPEYECAAYGQDQYRTFDGKWISFGSEKCEYQLMEIKNSPNKISVSNEECEDSLELQMCKKVLIETKKGSVELFQKHIKMMLNDGRLVEYAPGDYPEPCSSSDLSNVEIFSAGLFIVVRVFDPYNPIQPLFEVKYDKGNRVFITPNIKYKNQNELSGICGNFNGKDSDDYDKRDGDEATNDGDLGDGWANELSCSSPNDTDFEAVCEKNSDRKKWAWKGCNMINKDKNFTACHSVVPHAAYFKACLHETCLCSKGGDCACFCAAIASYVRACNQHGISILWRREGFCGKS</sequence>
<evidence type="ECO:0000259" key="8">
    <source>
        <dbReference type="PROSITE" id="PS50279"/>
    </source>
</evidence>
<dbReference type="SMART" id="SM00131">
    <property type="entry name" value="KU"/>
    <property type="match status" value="1"/>
</dbReference>
<dbReference type="EMBL" id="MU827350">
    <property type="protein sequence ID" value="KAJ7351931.1"/>
    <property type="molecule type" value="Genomic_DNA"/>
</dbReference>
<name>A0A9W9YIN6_9CNID</name>
<dbReference type="GO" id="GO:0004867">
    <property type="term" value="F:serine-type endopeptidase inhibitor activity"/>
    <property type="evidence" value="ECO:0007669"/>
    <property type="project" value="UniProtKB-KW"/>
</dbReference>
<feature type="domain" description="BPTI/Kunitz inhibitor" evidence="8">
    <location>
        <begin position="128"/>
        <end position="191"/>
    </location>
</feature>
<keyword evidence="5" id="KW-1015">Disulfide bond</keyword>
<dbReference type="PANTHER" id="PTHR11339">
    <property type="entry name" value="EXTRACELLULAR MATRIX GLYCOPROTEIN RELATED"/>
    <property type="match status" value="1"/>
</dbReference>
<keyword evidence="4" id="KW-0722">Serine protease inhibitor</keyword>
<dbReference type="Pfam" id="PF00094">
    <property type="entry name" value="VWD"/>
    <property type="match status" value="3"/>
</dbReference>
<gene>
    <name evidence="10" type="ORF">OS493_034539</name>
</gene>
<keyword evidence="6" id="KW-0325">Glycoprotein</keyword>
<evidence type="ECO:0000256" key="2">
    <source>
        <dbReference type="ARBA" id="ARBA00007226"/>
    </source>
</evidence>
<evidence type="ECO:0000256" key="5">
    <source>
        <dbReference type="ARBA" id="ARBA00023157"/>
    </source>
</evidence>
<dbReference type="FunFam" id="2.10.25.10:FF:000055">
    <property type="entry name" value="alpha-tectorin isoform X1"/>
    <property type="match status" value="1"/>
</dbReference>
<protein>
    <submittedName>
        <fullName evidence="10">Uncharacterized protein</fullName>
    </submittedName>
</protein>
<dbReference type="InterPro" id="IPR001846">
    <property type="entry name" value="VWF_type-D"/>
</dbReference>
<dbReference type="GO" id="GO:0005615">
    <property type="term" value="C:extracellular space"/>
    <property type="evidence" value="ECO:0007669"/>
    <property type="project" value="TreeGrafter"/>
</dbReference>
<dbReference type="InterPro" id="IPR036084">
    <property type="entry name" value="Ser_inhib-like_sf"/>
</dbReference>
<proteinExistence type="inferred from homology"/>
<dbReference type="Pfam" id="PF08742">
    <property type="entry name" value="C8"/>
    <property type="match status" value="3"/>
</dbReference>
<dbReference type="Pfam" id="PF00014">
    <property type="entry name" value="Kunitz_BPTI"/>
    <property type="match status" value="1"/>
</dbReference>
<evidence type="ECO:0000259" key="9">
    <source>
        <dbReference type="PROSITE" id="PS51233"/>
    </source>
</evidence>
<dbReference type="Gene3D" id="4.10.410.10">
    <property type="entry name" value="Pancreatic trypsin inhibitor Kunitz domain"/>
    <property type="match status" value="1"/>
</dbReference>
<dbReference type="InterPro" id="IPR002223">
    <property type="entry name" value="Kunitz_BPTI"/>
</dbReference>
<dbReference type="GO" id="GO:0042151">
    <property type="term" value="C:nematocyst"/>
    <property type="evidence" value="ECO:0007669"/>
    <property type="project" value="UniProtKB-SubCell"/>
</dbReference>
<dbReference type="PROSITE" id="PS50279">
    <property type="entry name" value="BPTI_KUNITZ_2"/>
    <property type="match status" value="1"/>
</dbReference>
<keyword evidence="3" id="KW-0646">Protease inhibitor</keyword>
<feature type="domain" description="VWFD" evidence="9">
    <location>
        <begin position="1022"/>
        <end position="1213"/>
    </location>
</feature>
<evidence type="ECO:0000256" key="6">
    <source>
        <dbReference type="ARBA" id="ARBA00023180"/>
    </source>
</evidence>
<dbReference type="PANTHER" id="PTHR11339:SF386">
    <property type="entry name" value="HEMOLECTIN, ISOFORM A"/>
    <property type="match status" value="1"/>
</dbReference>